<dbReference type="Proteomes" id="UP000658514">
    <property type="component" value="Unassembled WGS sequence"/>
</dbReference>
<keyword evidence="2" id="KW-1185">Reference proteome</keyword>
<organism evidence="1 2">
    <name type="scientific">Calothrix parietina FACHB-288</name>
    <dbReference type="NCBI Taxonomy" id="2692896"/>
    <lineage>
        <taxon>Bacteria</taxon>
        <taxon>Bacillati</taxon>
        <taxon>Cyanobacteriota</taxon>
        <taxon>Cyanophyceae</taxon>
        <taxon>Nostocales</taxon>
        <taxon>Calotrichaceae</taxon>
        <taxon>Calothrix</taxon>
    </lineage>
</organism>
<dbReference type="EMBL" id="JACJQH010000002">
    <property type="protein sequence ID" value="MBD2194176.1"/>
    <property type="molecule type" value="Genomic_DNA"/>
</dbReference>
<evidence type="ECO:0000313" key="2">
    <source>
        <dbReference type="Proteomes" id="UP000658514"/>
    </source>
</evidence>
<dbReference type="RefSeq" id="WP_190541524.1">
    <property type="nucleotide sequence ID" value="NZ_CAWPNO010000051.1"/>
</dbReference>
<reference evidence="1 2" key="1">
    <citation type="journal article" date="2020" name="ISME J.">
        <title>Comparative genomics reveals insights into cyanobacterial evolution and habitat adaptation.</title>
        <authorList>
            <person name="Chen M.Y."/>
            <person name="Teng W.K."/>
            <person name="Zhao L."/>
            <person name="Hu C.X."/>
            <person name="Zhou Y.K."/>
            <person name="Han B.P."/>
            <person name="Song L.R."/>
            <person name="Shu W.S."/>
        </authorList>
    </citation>
    <scope>NUCLEOTIDE SEQUENCE [LARGE SCALE GENOMIC DNA]</scope>
    <source>
        <strain evidence="1 2">FACHB-288</strain>
    </source>
</reference>
<sequence>MQSIKINSYVDKDGMLHLDIAVDVQESVGAGLAILSSMIEHICEPAPTACEKCARMG</sequence>
<proteinExistence type="predicted"/>
<protein>
    <submittedName>
        <fullName evidence="1">Uncharacterized protein</fullName>
    </submittedName>
</protein>
<gene>
    <name evidence="1" type="ORF">H6G24_01535</name>
</gene>
<accession>A0ABR8A2R2</accession>
<evidence type="ECO:0000313" key="1">
    <source>
        <dbReference type="EMBL" id="MBD2194176.1"/>
    </source>
</evidence>
<comment type="caution">
    <text evidence="1">The sequence shown here is derived from an EMBL/GenBank/DDBJ whole genome shotgun (WGS) entry which is preliminary data.</text>
</comment>
<name>A0ABR8A2R2_9CYAN</name>